<name>A0A1V0QGE4_CNPV</name>
<dbReference type="EMBL" id="KX857215">
    <property type="protein sequence ID" value="ARE67423.1"/>
    <property type="molecule type" value="Genomic_DNA"/>
</dbReference>
<protein>
    <submittedName>
        <fullName evidence="1">SWPV2-ORF184</fullName>
    </submittedName>
</protein>
<accession>A0A1V0QGE4</accession>
<reference evidence="1" key="1">
    <citation type="journal article" date="2017" name="BMC Genomics">
        <title>Genomic characterization of two novel pathogenic avipoxviruses isolated from pacific shearwaters (Ardenna spp.).</title>
        <authorList>
            <person name="Sarker S."/>
            <person name="Das S."/>
            <person name="Lavers J.L."/>
            <person name="Hutton I."/>
            <person name="Helbig K."/>
            <person name="Imbery J."/>
            <person name="Upton C."/>
            <person name="Raidal S.R."/>
        </authorList>
    </citation>
    <scope>NUCLEOTIDE SEQUENCE [LARGE SCALE GENOMIC DNA]</scope>
    <source>
        <strain evidence="1">SWPV-2</strain>
    </source>
</reference>
<proteinExistence type="predicted"/>
<gene>
    <name evidence="1" type="primary">SWPV2-184</name>
</gene>
<dbReference type="Proteomes" id="UP000319767">
    <property type="component" value="Segment"/>
</dbReference>
<organism evidence="1">
    <name type="scientific">Shearwaterpox virus</name>
    <dbReference type="NCBI Taxonomy" id="1974596"/>
    <lineage>
        <taxon>Viruses</taxon>
        <taxon>Varidnaviria</taxon>
        <taxon>Bamfordvirae</taxon>
        <taxon>Nucleocytoviricota</taxon>
        <taxon>Pokkesviricetes</taxon>
        <taxon>Chitovirales</taxon>
        <taxon>Poxviridae</taxon>
        <taxon>Chordopoxvirinae</taxon>
        <taxon>Avipoxvirus</taxon>
        <taxon>Avipoxvirus canarypox</taxon>
        <taxon>Canarypox virus</taxon>
    </lineage>
</organism>
<sequence length="190" mass="22167">MAMCNNTTACVHSLDAEELCYKWLPIRSRYLQDYELISYMTKKFNKLFTARKLNIFAKYYWINTINRISVIGEHRPWVMSFINTTTGKRIADFRLDRSYPDSRMNSIIVDSSTGKIICEGIGLIDMLRSNGIDFIKDKLFSEDEIVNHLVGVQKLKDLCIKYINKTVKKELCDQLSLPTTLLNEVKRSYK</sequence>
<evidence type="ECO:0000313" key="1">
    <source>
        <dbReference type="EMBL" id="ARE67423.1"/>
    </source>
</evidence>